<sequence length="196" mass="21217">MADGCVLDAVPTEPDVGRAHEDRGEDTDGGEAEDRQRIGAVAGRDVGDTGDEGEEEGSRRSDLQGVGEHGSDGRGQPHAQDREEGVPRERDAQRHRCQQTDPGERGDDEAASHGRRRTVEHGEDPHAREESLLPVAGQREAHERQRDGRGGTKGDPASDGTGVPPDQRTQVLPEATDHQPNLPLLHSARTTYPTER</sequence>
<proteinExistence type="predicted"/>
<accession>A0AC61U0Y2</accession>
<evidence type="ECO:0000313" key="2">
    <source>
        <dbReference type="Proteomes" id="UP001059663"/>
    </source>
</evidence>
<name>A0AC61U0Y2_9MICO</name>
<reference evidence="1" key="1">
    <citation type="submission" date="2021-11" db="EMBL/GenBank/DDBJ databases">
        <title>Study of the species diversity of bacterial strains isolated from a unique natural object - Shulgan-Tash cave (Bashkiria).</title>
        <authorList>
            <person name="Sazanova A.L."/>
            <person name="Chirak E.R."/>
            <person name="Safronova V.I."/>
        </authorList>
    </citation>
    <scope>NUCLEOTIDE SEQUENCE</scope>
    <source>
        <strain evidence="1">P1</strain>
    </source>
</reference>
<gene>
    <name evidence="1" type="ORF">LP422_12250</name>
</gene>
<protein>
    <submittedName>
        <fullName evidence="1">Uncharacterized protein</fullName>
    </submittedName>
</protein>
<evidence type="ECO:0000313" key="1">
    <source>
        <dbReference type="EMBL" id="UUZ43667.1"/>
    </source>
</evidence>
<dbReference type="EMBL" id="CP087977">
    <property type="protein sequence ID" value="UUZ43667.1"/>
    <property type="molecule type" value="Genomic_DNA"/>
</dbReference>
<dbReference type="Proteomes" id="UP001059663">
    <property type="component" value="Chromosome"/>
</dbReference>
<organism evidence="1 2">
    <name type="scientific">Janibacter limosus</name>
    <dbReference type="NCBI Taxonomy" id="53458"/>
    <lineage>
        <taxon>Bacteria</taxon>
        <taxon>Bacillati</taxon>
        <taxon>Actinomycetota</taxon>
        <taxon>Actinomycetes</taxon>
        <taxon>Micrococcales</taxon>
        <taxon>Intrasporangiaceae</taxon>
        <taxon>Janibacter</taxon>
    </lineage>
</organism>